<dbReference type="Proteomes" id="UP001465976">
    <property type="component" value="Unassembled WGS sequence"/>
</dbReference>
<evidence type="ECO:0000313" key="1">
    <source>
        <dbReference type="EMBL" id="KAL0566875.1"/>
    </source>
</evidence>
<dbReference type="EMBL" id="JBAHYK010001745">
    <property type="protein sequence ID" value="KAL0566875.1"/>
    <property type="molecule type" value="Genomic_DNA"/>
</dbReference>
<sequence>MTTTTLKPIDILILGAGWTSTFLIALCDSRGITYAATTRSGSNSTIPFTFDPESDDRKPYEALPDAQTVLITFPIAVKGGSKKLVKLYKETRKDGNLEPRFIQLGATSIWGESGRRNANPTKLPTHEWFDRHSPTNLNARGEEEEELLSLSPGVPATVLNLAGLWGGSRSMRNWVDRVLPTKEITKNKGSIHMIHGDDIARAIVAVHLDFSKSVGQRWILTDMRIYDWWDLGSGWSAEGNGPQAGWVRELMREEGVRGLPRSPEQLGRALDAREFWEVYGISPSRRLD</sequence>
<organism evidence="1 2">
    <name type="scientific">Marasmius crinis-equi</name>
    <dbReference type="NCBI Taxonomy" id="585013"/>
    <lineage>
        <taxon>Eukaryota</taxon>
        <taxon>Fungi</taxon>
        <taxon>Dikarya</taxon>
        <taxon>Basidiomycota</taxon>
        <taxon>Agaricomycotina</taxon>
        <taxon>Agaricomycetes</taxon>
        <taxon>Agaricomycetidae</taxon>
        <taxon>Agaricales</taxon>
        <taxon>Marasmiineae</taxon>
        <taxon>Marasmiaceae</taxon>
        <taxon>Marasmius</taxon>
    </lineage>
</organism>
<dbReference type="Gene3D" id="3.40.50.720">
    <property type="entry name" value="NAD(P)-binding Rossmann-like Domain"/>
    <property type="match status" value="1"/>
</dbReference>
<evidence type="ECO:0000313" key="2">
    <source>
        <dbReference type="Proteomes" id="UP001465976"/>
    </source>
</evidence>
<dbReference type="SUPFAM" id="SSF51735">
    <property type="entry name" value="NAD(P)-binding Rossmann-fold domains"/>
    <property type="match status" value="1"/>
</dbReference>
<accession>A0ABR3EVE2</accession>
<proteinExistence type="predicted"/>
<gene>
    <name evidence="1" type="ORF">V5O48_015127</name>
</gene>
<protein>
    <submittedName>
        <fullName evidence="1">Uncharacterized protein</fullName>
    </submittedName>
</protein>
<keyword evidence="2" id="KW-1185">Reference proteome</keyword>
<name>A0ABR3EVE2_9AGAR</name>
<dbReference type="PANTHER" id="PTHR40129">
    <property type="entry name" value="KETOPANTOATE REDUCTASE N-TERMINAL DOMAIN-CONTAINING PROTEIN"/>
    <property type="match status" value="1"/>
</dbReference>
<reference evidence="1 2" key="1">
    <citation type="submission" date="2024-02" db="EMBL/GenBank/DDBJ databases">
        <title>A draft genome for the cacao thread blight pathogen Marasmius crinis-equi.</title>
        <authorList>
            <person name="Cohen S.P."/>
            <person name="Baruah I.K."/>
            <person name="Amoako-Attah I."/>
            <person name="Bukari Y."/>
            <person name="Meinhardt L.W."/>
            <person name="Bailey B.A."/>
        </authorList>
    </citation>
    <scope>NUCLEOTIDE SEQUENCE [LARGE SCALE GENOMIC DNA]</scope>
    <source>
        <strain evidence="1 2">GH-76</strain>
    </source>
</reference>
<dbReference type="PANTHER" id="PTHR40129:SF2">
    <property type="entry name" value="KETOPANTOATE REDUCTASE N-TERMINAL DOMAIN-CONTAINING PROTEIN"/>
    <property type="match status" value="1"/>
</dbReference>
<dbReference type="InterPro" id="IPR036291">
    <property type="entry name" value="NAD(P)-bd_dom_sf"/>
</dbReference>
<comment type="caution">
    <text evidence="1">The sequence shown here is derived from an EMBL/GenBank/DDBJ whole genome shotgun (WGS) entry which is preliminary data.</text>
</comment>